<name>A0A7I8D1C0_9FIRM</name>
<dbReference type="KEGG" id="sman:C12CBH8_12370"/>
<dbReference type="RefSeq" id="WP_425503762.1">
    <property type="nucleotide sequence ID" value="NZ_AP023321.1"/>
</dbReference>
<keyword evidence="2" id="KW-1185">Reference proteome</keyword>
<reference evidence="2" key="1">
    <citation type="submission" date="2020-07" db="EMBL/GenBank/DDBJ databases">
        <title>Complete genome sequencing of Clostridia bacterium strain 12CBH8.</title>
        <authorList>
            <person name="Sakamoto M."/>
            <person name="Murakami T."/>
            <person name="Mori H."/>
        </authorList>
    </citation>
    <scope>NUCLEOTIDE SEQUENCE [LARGE SCALE GENOMIC DNA]</scope>
    <source>
        <strain evidence="2">12CBH8</strain>
    </source>
</reference>
<sequence length="83" mass="9662">MRESKEAPAAFGKYGNVFLLQDEYEELKKEIPGIDRLIDELSGYIKSEGKQYADHAATLRRWYEREKPTKGIPDYTYKEGESL</sequence>
<organism evidence="1 2">
    <name type="scientific">Solibaculum mannosilyticum</name>
    <dbReference type="NCBI Taxonomy" id="2780922"/>
    <lineage>
        <taxon>Bacteria</taxon>
        <taxon>Bacillati</taxon>
        <taxon>Bacillota</taxon>
        <taxon>Clostridia</taxon>
        <taxon>Eubacteriales</taxon>
        <taxon>Oscillospiraceae</taxon>
        <taxon>Solibaculum</taxon>
    </lineage>
</organism>
<dbReference type="Proteomes" id="UP000593890">
    <property type="component" value="Chromosome"/>
</dbReference>
<evidence type="ECO:0000313" key="2">
    <source>
        <dbReference type="Proteomes" id="UP000593890"/>
    </source>
</evidence>
<proteinExistence type="predicted"/>
<accession>A0A7I8D1C0</accession>
<gene>
    <name evidence="1" type="ORF">C12CBH8_12370</name>
</gene>
<dbReference type="AlphaFoldDB" id="A0A7I8D1C0"/>
<dbReference type="EMBL" id="AP023321">
    <property type="protein sequence ID" value="BCI60598.1"/>
    <property type="molecule type" value="Genomic_DNA"/>
</dbReference>
<protein>
    <submittedName>
        <fullName evidence="1">Uncharacterized protein</fullName>
    </submittedName>
</protein>
<evidence type="ECO:0000313" key="1">
    <source>
        <dbReference type="EMBL" id="BCI60598.1"/>
    </source>
</evidence>